<accession>A0A1E3PKP1</accession>
<evidence type="ECO:0000259" key="4">
    <source>
        <dbReference type="Pfam" id="PF00150"/>
    </source>
</evidence>
<name>A0A1E3PKP1_9ASCO</name>
<dbReference type="GO" id="GO:0000272">
    <property type="term" value="P:polysaccharide catabolic process"/>
    <property type="evidence" value="ECO:0007669"/>
    <property type="project" value="InterPro"/>
</dbReference>
<keyword evidence="2 6" id="KW-0378">Hydrolase</keyword>
<dbReference type="Pfam" id="PF00150">
    <property type="entry name" value="Cellulase"/>
    <property type="match status" value="1"/>
</dbReference>
<dbReference type="Gene3D" id="3.20.20.80">
    <property type="entry name" value="Glycosidases"/>
    <property type="match status" value="2"/>
</dbReference>
<gene>
    <name evidence="6" type="ORF">NADFUDRAFT_82736</name>
</gene>
<sequence>MPPKLLITPGGQFKDSVTHRTVTLRGINFAGDSKTPYYPKSELNDNSCIKPGSDDAFWDDADNVSFVNKPFALEDADIHLSRIRSWGFNTIRFVFTWESLEHQGPGLYDEKYISYLIKVLDRLKYFGFYVFLNPHQDCWSRFSGGSGAPLWTFYAIGMDPKAFQDTHTAILKHYNCDIDQRDQNEDYPKMVWPTNYSKLACQTIFTLFFGGNDFAPGFELGGQTIQDYLQDKFVNAVLHLLKRIKNQAGYLLNTTIIGVENLNEPNAGYIGQPSLTKLSDSQFLRISETPTGFESMQLGMGFDQSVGLYEFASFGSKKVGDRLIKPEGANVWLSTTHYDRKYNFKRDHKSWLLDGRCIWSKLNVWDSGTRKIIRDDYFTIDPDTGIRLTELDFNKKYFMSFWGKFYSKIRKEIGDDLLIFCQPPVLSVPPMIKNTEFIDSRVVYSPHYYDGLTLVKKSWNRKWNVDTLGILRGKYLTPAFGVKFGIDAIRQSFVEQLGMIRKEGEDNFGESIPIVLSESGVPIDLDDGKSFETHNYSDQIEALDCITYALEKNLLGITYWTYTINNSHKFGDVWNGEDFSFWSKDDMKKDIKDIALSFEHDKEKPILSDIDEKMDDDESFIYYQPISSGLEPGGRRESLNSIAQKYNGLRVKEAVIRPLPIQTIGHVVEYNFCLEKLIFHLKVDSSINVEKVIPSQRNRSMIGMSQVKELESGDYFSKLDKTQATLIFLPLLHYNDTTQPNEIKVTLTSGEWKLDREKQVLYWWHESGIQAIDIACEAVDMANYEIDKVSYLPCCRIS</sequence>
<dbReference type="InterPro" id="IPR041036">
    <property type="entry name" value="GH5_C"/>
</dbReference>
<comment type="similarity">
    <text evidence="1">Belongs to the glycosyl hydrolase 5 (cellulase A) family.</text>
</comment>
<evidence type="ECO:0000313" key="7">
    <source>
        <dbReference type="Proteomes" id="UP000095009"/>
    </source>
</evidence>
<organism evidence="6 7">
    <name type="scientific">Nadsonia fulvescens var. elongata DSM 6958</name>
    <dbReference type="NCBI Taxonomy" id="857566"/>
    <lineage>
        <taxon>Eukaryota</taxon>
        <taxon>Fungi</taxon>
        <taxon>Dikarya</taxon>
        <taxon>Ascomycota</taxon>
        <taxon>Saccharomycotina</taxon>
        <taxon>Dipodascomycetes</taxon>
        <taxon>Dipodascales</taxon>
        <taxon>Dipodascales incertae sedis</taxon>
        <taxon>Nadsonia</taxon>
    </lineage>
</organism>
<evidence type="ECO:0000313" key="6">
    <source>
        <dbReference type="EMBL" id="ODQ65764.1"/>
    </source>
</evidence>
<dbReference type="STRING" id="857566.A0A1E3PKP1"/>
<dbReference type="AlphaFoldDB" id="A0A1E3PKP1"/>
<dbReference type="GO" id="GO:1904462">
    <property type="term" value="P:ergosteryl 3-beta-D-glucoside catabolic process"/>
    <property type="evidence" value="ECO:0007669"/>
    <property type="project" value="TreeGrafter"/>
</dbReference>
<dbReference type="PANTHER" id="PTHR31308:SF5">
    <property type="entry name" value="ERGOSTERYL-BETA-GLUCOSIDASE"/>
    <property type="match status" value="1"/>
</dbReference>
<dbReference type="InterPro" id="IPR017853">
    <property type="entry name" value="GH"/>
</dbReference>
<dbReference type="PANTHER" id="PTHR31308">
    <property type="match status" value="1"/>
</dbReference>
<protein>
    <submittedName>
        <fullName evidence="6">Glycoside hydrolase</fullName>
    </submittedName>
</protein>
<evidence type="ECO:0000256" key="3">
    <source>
        <dbReference type="ARBA" id="ARBA00023295"/>
    </source>
</evidence>
<feature type="domain" description="Glycoside hydrolase family 5 C-terminal" evidence="5">
    <location>
        <begin position="657"/>
        <end position="772"/>
    </location>
</feature>
<feature type="domain" description="Glycoside hydrolase family 5" evidence="4">
    <location>
        <begin position="81"/>
        <end position="151"/>
    </location>
</feature>
<dbReference type="OrthoDB" id="9971853at2759"/>
<dbReference type="EMBL" id="KV454409">
    <property type="protein sequence ID" value="ODQ65764.1"/>
    <property type="molecule type" value="Genomic_DNA"/>
</dbReference>
<evidence type="ECO:0000256" key="1">
    <source>
        <dbReference type="ARBA" id="ARBA00005641"/>
    </source>
</evidence>
<proteinExistence type="inferred from homology"/>
<dbReference type="InterPro" id="IPR001547">
    <property type="entry name" value="Glyco_hydro_5"/>
</dbReference>
<reference evidence="6 7" key="1">
    <citation type="journal article" date="2016" name="Proc. Natl. Acad. Sci. U.S.A.">
        <title>Comparative genomics of biotechnologically important yeasts.</title>
        <authorList>
            <person name="Riley R."/>
            <person name="Haridas S."/>
            <person name="Wolfe K.H."/>
            <person name="Lopes M.R."/>
            <person name="Hittinger C.T."/>
            <person name="Goeker M."/>
            <person name="Salamov A.A."/>
            <person name="Wisecaver J.H."/>
            <person name="Long T.M."/>
            <person name="Calvey C.H."/>
            <person name="Aerts A.L."/>
            <person name="Barry K.W."/>
            <person name="Choi C."/>
            <person name="Clum A."/>
            <person name="Coughlan A.Y."/>
            <person name="Deshpande S."/>
            <person name="Douglass A.P."/>
            <person name="Hanson S.J."/>
            <person name="Klenk H.-P."/>
            <person name="LaButti K.M."/>
            <person name="Lapidus A."/>
            <person name="Lindquist E.A."/>
            <person name="Lipzen A.M."/>
            <person name="Meier-Kolthoff J.P."/>
            <person name="Ohm R.A."/>
            <person name="Otillar R.P."/>
            <person name="Pangilinan J.L."/>
            <person name="Peng Y."/>
            <person name="Rokas A."/>
            <person name="Rosa C.A."/>
            <person name="Scheuner C."/>
            <person name="Sibirny A.A."/>
            <person name="Slot J.C."/>
            <person name="Stielow J.B."/>
            <person name="Sun H."/>
            <person name="Kurtzman C.P."/>
            <person name="Blackwell M."/>
            <person name="Grigoriev I.V."/>
            <person name="Jeffries T.W."/>
        </authorList>
    </citation>
    <scope>NUCLEOTIDE SEQUENCE [LARGE SCALE GENOMIC DNA]</scope>
    <source>
        <strain evidence="6 7">DSM 6958</strain>
    </source>
</reference>
<dbReference type="GO" id="GO:0050295">
    <property type="term" value="F:steryl-beta-glucosidase activity"/>
    <property type="evidence" value="ECO:0007669"/>
    <property type="project" value="TreeGrafter"/>
</dbReference>
<evidence type="ECO:0000256" key="2">
    <source>
        <dbReference type="ARBA" id="ARBA00022801"/>
    </source>
</evidence>
<dbReference type="Proteomes" id="UP000095009">
    <property type="component" value="Unassembled WGS sequence"/>
</dbReference>
<keyword evidence="7" id="KW-1185">Reference proteome</keyword>
<dbReference type="SUPFAM" id="SSF51445">
    <property type="entry name" value="(Trans)glycosidases"/>
    <property type="match status" value="1"/>
</dbReference>
<dbReference type="Pfam" id="PF18564">
    <property type="entry name" value="Glyco_hydro_5_C"/>
    <property type="match status" value="1"/>
</dbReference>
<evidence type="ECO:0000259" key="5">
    <source>
        <dbReference type="Pfam" id="PF18564"/>
    </source>
</evidence>
<dbReference type="InterPro" id="IPR052066">
    <property type="entry name" value="Glycosphingolipid_Hydrolases"/>
</dbReference>
<keyword evidence="3" id="KW-0326">Glycosidase</keyword>